<dbReference type="Gene3D" id="3.30.450.200">
    <property type="match status" value="1"/>
</dbReference>
<dbReference type="InterPro" id="IPR023341">
    <property type="entry name" value="MABP"/>
</dbReference>
<feature type="compositionally biased region" description="Low complexity" evidence="2">
    <location>
        <begin position="1571"/>
        <end position="1591"/>
    </location>
</feature>
<evidence type="ECO:0000259" key="3">
    <source>
        <dbReference type="PROSITE" id="PS50211"/>
    </source>
</evidence>
<feature type="compositionally biased region" description="Low complexity" evidence="2">
    <location>
        <begin position="1607"/>
        <end position="1618"/>
    </location>
</feature>
<feature type="compositionally biased region" description="Low complexity" evidence="2">
    <location>
        <begin position="1104"/>
        <end position="1122"/>
    </location>
</feature>
<dbReference type="GO" id="GO:0031410">
    <property type="term" value="C:cytoplasmic vesicle"/>
    <property type="evidence" value="ECO:0007669"/>
    <property type="project" value="TreeGrafter"/>
</dbReference>
<evidence type="ECO:0000313" key="5">
    <source>
        <dbReference type="EMBL" id="JAP41219.1"/>
    </source>
</evidence>
<feature type="domain" description="MABP" evidence="4">
    <location>
        <begin position="56"/>
        <end position="214"/>
    </location>
</feature>
<feature type="domain" description="UDENN" evidence="3">
    <location>
        <begin position="246"/>
        <end position="733"/>
    </location>
</feature>
<gene>
    <name evidence="5" type="primary">MYCPP</name>
    <name evidence="5" type="ORF">TR156686</name>
</gene>
<dbReference type="Pfam" id="PF03456">
    <property type="entry name" value="uDENN"/>
    <property type="match status" value="1"/>
</dbReference>
<dbReference type="Gene3D" id="3.40.50.11500">
    <property type="match status" value="1"/>
</dbReference>
<dbReference type="InterPro" id="IPR005112">
    <property type="entry name" value="dDENN_dom"/>
</dbReference>
<feature type="region of interest" description="Disordered" evidence="2">
    <location>
        <begin position="1222"/>
        <end position="1255"/>
    </location>
</feature>
<dbReference type="PROSITE" id="PS51498">
    <property type="entry name" value="MABP"/>
    <property type="match status" value="1"/>
</dbReference>
<dbReference type="SMART" id="SM00799">
    <property type="entry name" value="DENN"/>
    <property type="match status" value="1"/>
</dbReference>
<feature type="region of interest" description="Disordered" evidence="2">
    <location>
        <begin position="1372"/>
        <end position="1421"/>
    </location>
</feature>
<dbReference type="InterPro" id="IPR051696">
    <property type="entry name" value="DENN_Domain_GEFs"/>
</dbReference>
<dbReference type="Gene3D" id="2.100.10.50">
    <property type="match status" value="1"/>
</dbReference>
<feature type="region of interest" description="Disordered" evidence="2">
    <location>
        <begin position="1445"/>
        <end position="1483"/>
    </location>
</feature>
<dbReference type="InterPro" id="IPR001194">
    <property type="entry name" value="cDENN_dom"/>
</dbReference>
<dbReference type="PANTHER" id="PTHR12296:SF30">
    <property type="entry name" value="DENN DOMAIN-CONTAINING PROTEIN CRAG"/>
    <property type="match status" value="1"/>
</dbReference>
<feature type="compositionally biased region" description="Pro residues" evidence="2">
    <location>
        <begin position="1626"/>
        <end position="1638"/>
    </location>
</feature>
<dbReference type="InterPro" id="IPR043153">
    <property type="entry name" value="DENN_C"/>
</dbReference>
<feature type="region of interest" description="Disordered" evidence="2">
    <location>
        <begin position="1709"/>
        <end position="1745"/>
    </location>
</feature>
<accession>A0A0X3NMU9</accession>
<name>A0A0X3NMU9_SCHSO</name>
<evidence type="ECO:0000256" key="1">
    <source>
        <dbReference type="ARBA" id="ARBA00022658"/>
    </source>
</evidence>
<dbReference type="EMBL" id="GEEE01022006">
    <property type="protein sequence ID" value="JAP41219.1"/>
    <property type="molecule type" value="Transcribed_RNA"/>
</dbReference>
<dbReference type="SMART" id="SM00800">
    <property type="entry name" value="uDENN"/>
    <property type="match status" value="1"/>
</dbReference>
<dbReference type="GO" id="GO:0005085">
    <property type="term" value="F:guanyl-nucleotide exchange factor activity"/>
    <property type="evidence" value="ECO:0007669"/>
    <property type="project" value="UniProtKB-KW"/>
</dbReference>
<feature type="region of interest" description="Disordered" evidence="2">
    <location>
        <begin position="1093"/>
        <end position="1126"/>
    </location>
</feature>
<feature type="compositionally biased region" description="Polar residues" evidence="2">
    <location>
        <begin position="1445"/>
        <end position="1468"/>
    </location>
</feature>
<dbReference type="InterPro" id="IPR005113">
    <property type="entry name" value="uDENN_dom"/>
</dbReference>
<feature type="region of interest" description="Disordered" evidence="2">
    <location>
        <begin position="753"/>
        <end position="773"/>
    </location>
</feature>
<protein>
    <submittedName>
        <fullName evidence="5">C-myc promoter-binding protein</fullName>
    </submittedName>
</protein>
<proteinExistence type="predicted"/>
<reference evidence="5" key="1">
    <citation type="submission" date="2016-01" db="EMBL/GenBank/DDBJ databases">
        <title>Reference transcriptome for the parasite Schistocephalus solidus: insights into the molecular evolution of parasitism.</title>
        <authorList>
            <person name="Hebert F.O."/>
            <person name="Grambauer S."/>
            <person name="Barber I."/>
            <person name="Landry C.R."/>
            <person name="Aubin-Horth N."/>
        </authorList>
    </citation>
    <scope>NUCLEOTIDE SEQUENCE</scope>
</reference>
<dbReference type="GO" id="GO:0032483">
    <property type="term" value="P:regulation of Rab protein signal transduction"/>
    <property type="evidence" value="ECO:0007669"/>
    <property type="project" value="TreeGrafter"/>
</dbReference>
<feature type="compositionally biased region" description="Low complexity" evidence="2">
    <location>
        <begin position="1386"/>
        <end position="1403"/>
    </location>
</feature>
<evidence type="ECO:0000256" key="2">
    <source>
        <dbReference type="SAM" id="MobiDB-lite"/>
    </source>
</evidence>
<evidence type="ECO:0000259" key="4">
    <source>
        <dbReference type="PROSITE" id="PS51498"/>
    </source>
</evidence>
<dbReference type="SMART" id="SM00801">
    <property type="entry name" value="dDENN"/>
    <property type="match status" value="1"/>
</dbReference>
<feature type="region of interest" description="Disordered" evidence="2">
    <location>
        <begin position="1528"/>
        <end position="1641"/>
    </location>
</feature>
<dbReference type="Pfam" id="PF02141">
    <property type="entry name" value="DENN"/>
    <property type="match status" value="1"/>
</dbReference>
<keyword evidence="1" id="KW-0344">Guanine-nucleotide releasing factor</keyword>
<organism evidence="5">
    <name type="scientific">Schistocephalus solidus</name>
    <name type="common">Tapeworm</name>
    <dbReference type="NCBI Taxonomy" id="70667"/>
    <lineage>
        <taxon>Eukaryota</taxon>
        <taxon>Metazoa</taxon>
        <taxon>Spiralia</taxon>
        <taxon>Lophotrochozoa</taxon>
        <taxon>Platyhelminthes</taxon>
        <taxon>Cestoda</taxon>
        <taxon>Eucestoda</taxon>
        <taxon>Diphyllobothriidea</taxon>
        <taxon>Diphyllobothriidae</taxon>
        <taxon>Schistocephalus</taxon>
    </lineage>
</organism>
<feature type="compositionally biased region" description="Polar residues" evidence="2">
    <location>
        <begin position="1533"/>
        <end position="1544"/>
    </location>
</feature>
<dbReference type="PROSITE" id="PS50211">
    <property type="entry name" value="DENN"/>
    <property type="match status" value="1"/>
</dbReference>
<sequence>MDDISLGSDVNQQVAEYFVVCGLPCEPTAYDLSEVLVNGEEIVLSESGRLDFTEYSPPIVDIQLISALDQDNPPFGYEIVRHSYNRAGNALIRALNSDDLYICYRRGYDKPPIADIGIYSDSSHLSLKKKAILIERTVGGRSAALGKHRLSSPSYLSVMRVNKNYGIDQLALTDLCVIFKNKDELCPLGYMESQHKLPSGQFNADMHLCYKKSFIKQHILAYQPEVLLWHQATPPQQQPLRVHQQEDTTPNDVNLSTPDYDAHLAARLDDSSANQSGPPANLDIRNVADFCLPWGASIESWSIYQAPPKPVFFTFVLTDASYERLHGSALTFYEPYDISLLDMDKCFHLDLDPELVAAPKQNGGSDRLALADAELFTADELHDIERRLGVFRKSRVGEKVVGTSKTICILSRYYFGSSFRPFLSFLHQRCLGESEEKNSIPLERYLAFLFYEVPFPDLRLPNVIVDLDGHYLRLQAPREKNAASSTAISEPFASLLSILGTELCLQLLVQLLTEQKILLTSVQPDLLAHIAQALISIIYPLRWVLVYIPFIHIRCIHVIQSPSPYLIGVDSRFFEFFRLPPGENITCIDLDTRNFRAAKDNIFKDTKCLPKALYKKLKNQLLATEKRLASLHHSMRTEAQSGVPLDLKLHQQVHQVGLSIKRAFLTFMAQLLYDYRRYVLPVGSTESGILFDSEAYVKEVCDHSSRPFYRALFGTQLWADFIRDLTCVSDRTAEFEAFDNFIDDIHPGGDFEDGSVVSSGSGSSSLPHSRAQSALLANGSSPAGSFSTLDDISTDLPGGLFSTTTRLIQSDKTKVLKTPETDKEDDLAADLRDQFTWTEWGMFPNRLNNEVLEELGRRSDAVKRRQVLRPSVSMVAFYGTGLWDTSVLSNSTAAAAAVSQIANTSNSDFTRFAALAPASEEFQPQRRFVGEPPTFPVIFHVADVFGVAKLNSLLKRTQQETTACLIFDTKCRQQGNSAWAGFLMTEIYSLWFILLPAFIASLDQRFSQTAQTDAQKHSLSLQARTLLFQASCLFFRLMNTSLYTVDQVMVRILLVLLFEYGALNEQTFNSWCELPLNATSYALANQLQRELGPKLADPEGNSTVPPLSKSFSSVSSVRPHSPMENSNCVDAEEKDIHPTLIPQALSTPRLQRANVSTPPRTATPTRDNPVQVTSINLIDFGPQEPSRSMPVNEALEQNDLCNDLARLQLSLPSVAVEADRSTLQPVHQEAEGTVGQDPAPMKTTECPQPAGSPFSRGLRSIAMRSMRSINSFANQMKSVEWVAATSTSVTSLTTNPQHETVILFPNRVTRRPSTGQQQGWNKLPGYRNLFAMPKSNRLPRNMRPWTLGEPCRDSGRKFSLDRNALFARDPRAPQSGIAAGHPQVQLSSNPLSAPSSSSSASASFQTSGPPPVASSGTANPAWEDQTSWFQGIRSGLQKHLTSLSPALQRQATSTNDLNQTPRGSINSLDTEDSNVLGGDSLGGSGGYQPPSWYDIAGELSVSSPAARVCLVNPLLSQLTPDAQTTRQRRLSGLSYNHSRSSSCLTCPAAETDGRSRRNSISSPVAAASATPLGPRISPSSSSPVLAISSSGRQHNIRPPSETRSPHRAQSPASPSSPTRTRKPPLRPRPGSPPPPSSAPSPLVYRVQDLRIIATACSVCPSCLRNVYEEEIFSEWMTCEDEVNVHCPFCRYLFTPKLTLRTVAICDDSSSSPGGGGGGGVTQEPTVAPVDRTDPSAASSPSYERSRKAPFSHGLIEYTVPFVNPSVLRKDLELFPSMTDFMGTETWSSPNLLGRHDTLLWNLVYLFHRLGLPTHLLDRYPAWLMDCQAEFRRNTDGRRHLGSLVIARALADVVLSPDLPVWMVAKWDIFPRKGTHSQPLYRLWMKHTGQGEKSQHLSDVADGLGEMGCCFDEIVRLTSDALTFKNLEGAISALLSVRGHGADEQRESLNDLRGSTVSSNAQITSWSRHFSLYRELFLLFIRIHGCAWTTMDEFDFAYRTLFAEYVVARDDRLSAADAPPSSTAVACRLLFRSLVLS</sequence>
<feature type="compositionally biased region" description="Low complexity" evidence="2">
    <location>
        <begin position="754"/>
        <end position="765"/>
    </location>
</feature>
<dbReference type="InterPro" id="IPR037516">
    <property type="entry name" value="Tripartite_DENN"/>
</dbReference>
<dbReference type="PANTHER" id="PTHR12296">
    <property type="entry name" value="DENN DOMAIN-CONTAINING PROTEIN 4"/>
    <property type="match status" value="1"/>
</dbReference>